<gene>
    <name evidence="2" type="ORF">AVDCRST_MAG60-769</name>
</gene>
<feature type="region of interest" description="Disordered" evidence="1">
    <location>
        <begin position="39"/>
        <end position="77"/>
    </location>
</feature>
<proteinExistence type="predicted"/>
<dbReference type="EMBL" id="CADCUN010000083">
    <property type="protein sequence ID" value="CAA9379508.1"/>
    <property type="molecule type" value="Genomic_DNA"/>
</dbReference>
<reference evidence="2" key="1">
    <citation type="submission" date="2020-02" db="EMBL/GenBank/DDBJ databases">
        <authorList>
            <person name="Meier V. D."/>
        </authorList>
    </citation>
    <scope>NUCLEOTIDE SEQUENCE</scope>
    <source>
        <strain evidence="2">AVDCRST_MAG60</strain>
    </source>
</reference>
<sequence length="77" mass="8151">MTDATRAGTPDAPLLRIVNRDATPEEIAALVAVLSTLGTEGRSSAPRRTPEWSKPARRLRGPVAHGPGGWRASGLPR</sequence>
<accession>A0A6J4N986</accession>
<dbReference type="GO" id="GO:0003989">
    <property type="term" value="F:acetyl-CoA carboxylase activity"/>
    <property type="evidence" value="ECO:0007669"/>
    <property type="project" value="InterPro"/>
</dbReference>
<evidence type="ECO:0000256" key="1">
    <source>
        <dbReference type="SAM" id="MobiDB-lite"/>
    </source>
</evidence>
<organism evidence="2">
    <name type="scientific">uncultured Nocardioides sp</name>
    <dbReference type="NCBI Taxonomy" id="198441"/>
    <lineage>
        <taxon>Bacteria</taxon>
        <taxon>Bacillati</taxon>
        <taxon>Actinomycetota</taxon>
        <taxon>Actinomycetes</taxon>
        <taxon>Propionibacteriales</taxon>
        <taxon>Nocardioidaceae</taxon>
        <taxon>Nocardioides</taxon>
        <taxon>environmental samples</taxon>
    </lineage>
</organism>
<dbReference type="AlphaFoldDB" id="A0A6J4N986"/>
<dbReference type="GO" id="GO:0004658">
    <property type="term" value="F:propionyl-CoA carboxylase activity"/>
    <property type="evidence" value="ECO:0007669"/>
    <property type="project" value="InterPro"/>
</dbReference>
<dbReference type="Pfam" id="PF13822">
    <property type="entry name" value="ACC_epsilon"/>
    <property type="match status" value="1"/>
</dbReference>
<evidence type="ECO:0008006" key="3">
    <source>
        <dbReference type="Google" id="ProtNLM"/>
    </source>
</evidence>
<name>A0A6J4N986_9ACTN</name>
<evidence type="ECO:0000313" key="2">
    <source>
        <dbReference type="EMBL" id="CAA9379508.1"/>
    </source>
</evidence>
<dbReference type="InterPro" id="IPR032716">
    <property type="entry name" value="ACC_epsilon"/>
</dbReference>
<protein>
    <recommendedName>
        <fullName evidence="3">Acyl-CoA carboxylase epsilon subunit</fullName>
    </recommendedName>
</protein>